<evidence type="ECO:0000256" key="13">
    <source>
        <dbReference type="ARBA" id="ARBA00022842"/>
    </source>
</evidence>
<keyword evidence="14" id="KW-0464">Manganese</keyword>
<evidence type="ECO:0000256" key="10">
    <source>
        <dbReference type="ARBA" id="ARBA00022741"/>
    </source>
</evidence>
<keyword evidence="10 17" id="KW-0547">Nucleotide-binding</keyword>
<dbReference type="SUPFAM" id="SSF56112">
    <property type="entry name" value="Protein kinase-like (PK-like)"/>
    <property type="match status" value="1"/>
</dbReference>
<keyword evidence="9" id="KW-0479">Metal-binding</keyword>
<evidence type="ECO:0000256" key="1">
    <source>
        <dbReference type="ARBA" id="ARBA00001936"/>
    </source>
</evidence>
<evidence type="ECO:0000256" key="11">
    <source>
        <dbReference type="ARBA" id="ARBA00022777"/>
    </source>
</evidence>
<dbReference type="FunFam" id="3.30.200.20:FF:000235">
    <property type="entry name" value="serine/threonine-protein kinase STK11"/>
    <property type="match status" value="1"/>
</dbReference>
<organism evidence="20">
    <name type="scientific">Notodromas monacha</name>
    <dbReference type="NCBI Taxonomy" id="399045"/>
    <lineage>
        <taxon>Eukaryota</taxon>
        <taxon>Metazoa</taxon>
        <taxon>Ecdysozoa</taxon>
        <taxon>Arthropoda</taxon>
        <taxon>Crustacea</taxon>
        <taxon>Oligostraca</taxon>
        <taxon>Ostracoda</taxon>
        <taxon>Podocopa</taxon>
        <taxon>Podocopida</taxon>
        <taxon>Cypridocopina</taxon>
        <taxon>Cypridoidea</taxon>
        <taxon>Cyprididae</taxon>
        <taxon>Notodromas</taxon>
    </lineage>
</organism>
<dbReference type="CDD" id="cd14119">
    <property type="entry name" value="STKc_LKB1"/>
    <property type="match status" value="1"/>
</dbReference>
<proteinExistence type="inferred from homology"/>
<dbReference type="PROSITE" id="PS00107">
    <property type="entry name" value="PROTEIN_KINASE_ATP"/>
    <property type="match status" value="1"/>
</dbReference>
<dbReference type="InterPro" id="IPR039154">
    <property type="entry name" value="LKB1_c"/>
</dbReference>
<keyword evidence="6" id="KW-0963">Cytoplasm</keyword>
<dbReference type="GO" id="GO:0046872">
    <property type="term" value="F:metal ion binding"/>
    <property type="evidence" value="ECO:0007669"/>
    <property type="project" value="UniProtKB-KW"/>
</dbReference>
<evidence type="ECO:0000256" key="4">
    <source>
        <dbReference type="ARBA" id="ARBA00009985"/>
    </source>
</evidence>
<evidence type="ECO:0000256" key="17">
    <source>
        <dbReference type="PROSITE-ProRule" id="PRU10141"/>
    </source>
</evidence>
<dbReference type="InterPro" id="IPR011009">
    <property type="entry name" value="Kinase-like_dom_sf"/>
</dbReference>
<dbReference type="GO" id="GO:0030010">
    <property type="term" value="P:establishment of cell polarity"/>
    <property type="evidence" value="ECO:0007669"/>
    <property type="project" value="InterPro"/>
</dbReference>
<keyword evidence="7" id="KW-0723">Serine/threonine-protein kinase</keyword>
<comment type="cofactor">
    <cofactor evidence="1">
        <name>Mn(2+)</name>
        <dbReference type="ChEBI" id="CHEBI:29035"/>
    </cofactor>
</comment>
<gene>
    <name evidence="20" type="ORF">NMOB1V02_LOCUS1049</name>
</gene>
<dbReference type="Gene3D" id="3.30.200.20">
    <property type="entry name" value="Phosphorylase Kinase, domain 1"/>
    <property type="match status" value="1"/>
</dbReference>
<dbReference type="GO" id="GO:0005524">
    <property type="term" value="F:ATP binding"/>
    <property type="evidence" value="ECO:0007669"/>
    <property type="project" value="UniProtKB-UniRule"/>
</dbReference>
<dbReference type="AlphaFoldDB" id="A0A7R9BDG1"/>
<evidence type="ECO:0000256" key="14">
    <source>
        <dbReference type="ARBA" id="ARBA00023211"/>
    </source>
</evidence>
<comment type="subcellular location">
    <subcellularLocation>
        <location evidence="3">Cytoplasm</location>
    </subcellularLocation>
</comment>
<dbReference type="GO" id="GO:0042593">
    <property type="term" value="P:glucose homeostasis"/>
    <property type="evidence" value="ECO:0007669"/>
    <property type="project" value="InterPro"/>
</dbReference>
<comment type="cofactor">
    <cofactor evidence="2">
        <name>Mg(2+)</name>
        <dbReference type="ChEBI" id="CHEBI:18420"/>
    </cofactor>
</comment>
<evidence type="ECO:0000256" key="18">
    <source>
        <dbReference type="SAM" id="MobiDB-lite"/>
    </source>
</evidence>
<keyword evidence="8" id="KW-0808">Transferase</keyword>
<protein>
    <recommendedName>
        <fullName evidence="5">non-specific serine/threonine protein kinase</fullName>
        <ecNumber evidence="5">2.7.11.1</ecNumber>
    </recommendedName>
</protein>
<evidence type="ECO:0000259" key="19">
    <source>
        <dbReference type="PROSITE" id="PS50011"/>
    </source>
</evidence>
<dbReference type="GO" id="GO:0004674">
    <property type="term" value="F:protein serine/threonine kinase activity"/>
    <property type="evidence" value="ECO:0007669"/>
    <property type="project" value="UniProtKB-KW"/>
</dbReference>
<evidence type="ECO:0000256" key="5">
    <source>
        <dbReference type="ARBA" id="ARBA00012513"/>
    </source>
</evidence>
<dbReference type="InterPro" id="IPR000719">
    <property type="entry name" value="Prot_kinase_dom"/>
</dbReference>
<keyword evidence="13" id="KW-0460">Magnesium</keyword>
<dbReference type="GO" id="GO:0005737">
    <property type="term" value="C:cytoplasm"/>
    <property type="evidence" value="ECO:0007669"/>
    <property type="project" value="UniProtKB-SubCell"/>
</dbReference>
<dbReference type="GO" id="GO:0001558">
    <property type="term" value="P:regulation of cell growth"/>
    <property type="evidence" value="ECO:0007669"/>
    <property type="project" value="InterPro"/>
</dbReference>
<reference evidence="20" key="1">
    <citation type="submission" date="2020-11" db="EMBL/GenBank/DDBJ databases">
        <authorList>
            <person name="Tran Van P."/>
        </authorList>
    </citation>
    <scope>NUCLEOTIDE SEQUENCE</scope>
</reference>
<dbReference type="FunFam" id="1.10.510.10:FF:001234">
    <property type="entry name" value="Serine/threonine-protein kinase par-4"/>
    <property type="match status" value="1"/>
</dbReference>
<feature type="compositionally biased region" description="Acidic residues" evidence="18">
    <location>
        <begin position="576"/>
        <end position="588"/>
    </location>
</feature>
<dbReference type="EC" id="2.7.11.1" evidence="5"/>
<dbReference type="Gene3D" id="1.10.510.10">
    <property type="entry name" value="Transferase(Phosphotransferase) domain 1"/>
    <property type="match status" value="1"/>
</dbReference>
<evidence type="ECO:0000256" key="16">
    <source>
        <dbReference type="ARBA" id="ARBA00048679"/>
    </source>
</evidence>
<evidence type="ECO:0000256" key="7">
    <source>
        <dbReference type="ARBA" id="ARBA00022527"/>
    </source>
</evidence>
<evidence type="ECO:0000256" key="2">
    <source>
        <dbReference type="ARBA" id="ARBA00001946"/>
    </source>
</evidence>
<accession>A0A7R9BDG1</accession>
<evidence type="ECO:0000256" key="8">
    <source>
        <dbReference type="ARBA" id="ARBA00022679"/>
    </source>
</evidence>
<dbReference type="InterPro" id="IPR017441">
    <property type="entry name" value="Protein_kinase_ATP_BS"/>
</dbReference>
<dbReference type="SMART" id="SM00220">
    <property type="entry name" value="S_TKc"/>
    <property type="match status" value="1"/>
</dbReference>
<feature type="domain" description="Protein kinase" evidence="19">
    <location>
        <begin position="60"/>
        <end position="320"/>
    </location>
</feature>
<dbReference type="OrthoDB" id="3821113at2759"/>
<comment type="catalytic activity">
    <reaction evidence="16">
        <text>L-seryl-[protein] + ATP = O-phospho-L-seryl-[protein] + ADP + H(+)</text>
        <dbReference type="Rhea" id="RHEA:17989"/>
        <dbReference type="Rhea" id="RHEA-COMP:9863"/>
        <dbReference type="Rhea" id="RHEA-COMP:11604"/>
        <dbReference type="ChEBI" id="CHEBI:15378"/>
        <dbReference type="ChEBI" id="CHEBI:29999"/>
        <dbReference type="ChEBI" id="CHEBI:30616"/>
        <dbReference type="ChEBI" id="CHEBI:83421"/>
        <dbReference type="ChEBI" id="CHEBI:456216"/>
        <dbReference type="EC" id="2.7.11.1"/>
    </reaction>
</comment>
<evidence type="ECO:0000256" key="12">
    <source>
        <dbReference type="ARBA" id="ARBA00022840"/>
    </source>
</evidence>
<dbReference type="Pfam" id="PF00069">
    <property type="entry name" value="Pkinase"/>
    <property type="match status" value="1"/>
</dbReference>
<comment type="similarity">
    <text evidence="4">Belongs to the protein kinase superfamily. CAMK Ser/Thr protein kinase family. LKB1 subfamily.</text>
</comment>
<dbReference type="PROSITE" id="PS00108">
    <property type="entry name" value="PROTEIN_KINASE_ST"/>
    <property type="match status" value="1"/>
</dbReference>
<feature type="binding site" evidence="17">
    <location>
        <position position="95"/>
    </location>
    <ligand>
        <name>ATP</name>
        <dbReference type="ChEBI" id="CHEBI:30616"/>
    </ligand>
</feature>
<evidence type="ECO:0000256" key="3">
    <source>
        <dbReference type="ARBA" id="ARBA00004496"/>
    </source>
</evidence>
<keyword evidence="12 17" id="KW-0067">ATP-binding</keyword>
<comment type="catalytic activity">
    <reaction evidence="15">
        <text>L-threonyl-[protein] + ATP = O-phospho-L-threonyl-[protein] + ADP + H(+)</text>
        <dbReference type="Rhea" id="RHEA:46608"/>
        <dbReference type="Rhea" id="RHEA-COMP:11060"/>
        <dbReference type="Rhea" id="RHEA-COMP:11605"/>
        <dbReference type="ChEBI" id="CHEBI:15378"/>
        <dbReference type="ChEBI" id="CHEBI:30013"/>
        <dbReference type="ChEBI" id="CHEBI:30616"/>
        <dbReference type="ChEBI" id="CHEBI:61977"/>
        <dbReference type="ChEBI" id="CHEBI:456216"/>
        <dbReference type="EC" id="2.7.11.1"/>
    </reaction>
</comment>
<dbReference type="PROSITE" id="PS50011">
    <property type="entry name" value="PROTEIN_KINASE_DOM"/>
    <property type="match status" value="1"/>
</dbReference>
<evidence type="ECO:0000256" key="9">
    <source>
        <dbReference type="ARBA" id="ARBA00022723"/>
    </source>
</evidence>
<dbReference type="InterPro" id="IPR008271">
    <property type="entry name" value="Ser/Thr_kinase_AS"/>
</dbReference>
<dbReference type="Proteomes" id="UP000678499">
    <property type="component" value="Unassembled WGS sequence"/>
</dbReference>
<dbReference type="EMBL" id="CAJPEX010000100">
    <property type="protein sequence ID" value="CAG0913299.1"/>
    <property type="molecule type" value="Genomic_DNA"/>
</dbReference>
<feature type="region of interest" description="Disordered" evidence="18">
    <location>
        <begin position="1"/>
        <end position="23"/>
    </location>
</feature>
<evidence type="ECO:0000256" key="6">
    <source>
        <dbReference type="ARBA" id="ARBA00022490"/>
    </source>
</evidence>
<dbReference type="PANTHER" id="PTHR24346:SF94">
    <property type="entry name" value="NON-SPECIFIC SERINE_THREONINE PROTEIN KINASE"/>
    <property type="match status" value="1"/>
</dbReference>
<dbReference type="PANTHER" id="PTHR24346">
    <property type="entry name" value="MAP/MICROTUBULE AFFINITY-REGULATING KINASE"/>
    <property type="match status" value="1"/>
</dbReference>
<keyword evidence="11" id="KW-0418">Kinase</keyword>
<feature type="region of interest" description="Disordered" evidence="18">
    <location>
        <begin position="539"/>
        <end position="610"/>
    </location>
</feature>
<evidence type="ECO:0000256" key="15">
    <source>
        <dbReference type="ARBA" id="ARBA00047899"/>
    </source>
</evidence>
<evidence type="ECO:0000313" key="20">
    <source>
        <dbReference type="EMBL" id="CAD7273147.1"/>
    </source>
</evidence>
<name>A0A7R9BDG1_9CRUS</name>
<dbReference type="GO" id="GO:0030295">
    <property type="term" value="F:protein kinase activator activity"/>
    <property type="evidence" value="ECO:0007669"/>
    <property type="project" value="InterPro"/>
</dbReference>
<dbReference type="GO" id="GO:0035556">
    <property type="term" value="P:intracellular signal transduction"/>
    <property type="evidence" value="ECO:0007669"/>
    <property type="project" value="TreeGrafter"/>
</dbReference>
<dbReference type="EMBL" id="OA882137">
    <property type="protein sequence ID" value="CAD7273147.1"/>
    <property type="molecule type" value="Genomic_DNA"/>
</dbReference>
<sequence>MEEAEEVSGDEAPSHPIFDLRDDADTDDFDPTIPIFTRLDSSEVIYQARRKRCKIIGGAYVVGDTLGEGSYGKVKEVLDCRNLTRKAVKIFAAKKLRKIPNGEFNAQREIQALKMLRHPNVIRSFAIFANEEKEKMYMIMEYCVVGLHDVLEKAPGKKLPQWQAHGYFGELLDGLEYLHSRGVVHKDIKPGNLLLATDGMLKISDFGVAEVLDRFAPDDTISVSQGTPAFQPPEVAIGLEAFPGFKLDVWSSGVTLFNLVTGEYPYYGDNVFQLYKSIAEKELALPANLDEWLCHLLSGMLNKNFETRLSVTEIKRHEWVLRRPRSEGAVHKECVCVPSSEGDEFKSMTVIPYLEDLHFPDNDCGGSTFAAYTDATEIGGVAFITEHELNEQIQQGNARRSQQNTNAMRYATGSGGENAECGDNASDDQSRGQRVIENYERIVKRLSDVFFGGGEFVDEPGGVFSSECCPKCRTQLRPGSVKSLFLDTLGEENEMSDNEGNEPNVITVARELRVTELQERVTTLERVVKRLLRRSYESDAPTDKSWSANGKKRRKVMRDSDEESAAKTDGSSVEADLSDDEEPDDSVEQADHNVDSQQESCATPPTPPRREIMYSLRNLQQTMGKVLAVFVRLDYSRRGIRAPELAEESECTRRQLRALIEWRRSLFRVSKERGYGRSNHLASFLLSRISWTRVHISLRSGLLTCCWSHNRQQDEGGCTDEECKNLHVCKRYMRGTCSSADGSCPLGHRRALRSSHSERVFTSVFRCNPSAVPEDVSLVDLFRYVMG</sequence>
<keyword evidence="21" id="KW-1185">Reference proteome</keyword>
<evidence type="ECO:0000313" key="21">
    <source>
        <dbReference type="Proteomes" id="UP000678499"/>
    </source>
</evidence>